<evidence type="ECO:0000313" key="3">
    <source>
        <dbReference type="Proteomes" id="UP001196413"/>
    </source>
</evidence>
<accession>A0AAD5RBK7</accession>
<dbReference type="AlphaFoldDB" id="A0AAD5RBK7"/>
<protein>
    <submittedName>
        <fullName evidence="2">Uncharacterized protein</fullName>
    </submittedName>
</protein>
<proteinExistence type="predicted"/>
<reference evidence="2" key="1">
    <citation type="submission" date="2021-06" db="EMBL/GenBank/DDBJ databases">
        <title>Parelaphostrongylus tenuis whole genome reference sequence.</title>
        <authorList>
            <person name="Garwood T.J."/>
            <person name="Larsen P.A."/>
            <person name="Fountain-Jones N.M."/>
            <person name="Garbe J.R."/>
            <person name="Macchietto M.G."/>
            <person name="Kania S.A."/>
            <person name="Gerhold R.W."/>
            <person name="Richards J.E."/>
            <person name="Wolf T.M."/>
        </authorList>
    </citation>
    <scope>NUCLEOTIDE SEQUENCE</scope>
    <source>
        <strain evidence="2">MNPRO001-30</strain>
        <tissue evidence="2">Meninges</tissue>
    </source>
</reference>
<keyword evidence="3" id="KW-1185">Reference proteome</keyword>
<evidence type="ECO:0000256" key="1">
    <source>
        <dbReference type="SAM" id="MobiDB-lite"/>
    </source>
</evidence>
<sequence>MPSSDEDAPSVVFQRRSRKRKGSARTEVEGTQRTGPRVKPEEVSLSQEGQTSKIGRLTRHLIDATVNEKDGALKDVVTQKALYLSKKDYPSALKQASSALEKSFGCKVVHRSNQVLHCSYES</sequence>
<evidence type="ECO:0000313" key="2">
    <source>
        <dbReference type="EMBL" id="KAJ1373360.1"/>
    </source>
</evidence>
<dbReference type="Proteomes" id="UP001196413">
    <property type="component" value="Unassembled WGS sequence"/>
</dbReference>
<gene>
    <name evidence="2" type="ORF">KIN20_035736</name>
</gene>
<comment type="caution">
    <text evidence="2">The sequence shown here is derived from an EMBL/GenBank/DDBJ whole genome shotgun (WGS) entry which is preliminary data.</text>
</comment>
<name>A0AAD5RBK7_PARTN</name>
<organism evidence="2 3">
    <name type="scientific">Parelaphostrongylus tenuis</name>
    <name type="common">Meningeal worm</name>
    <dbReference type="NCBI Taxonomy" id="148309"/>
    <lineage>
        <taxon>Eukaryota</taxon>
        <taxon>Metazoa</taxon>
        <taxon>Ecdysozoa</taxon>
        <taxon>Nematoda</taxon>
        <taxon>Chromadorea</taxon>
        <taxon>Rhabditida</taxon>
        <taxon>Rhabditina</taxon>
        <taxon>Rhabditomorpha</taxon>
        <taxon>Strongyloidea</taxon>
        <taxon>Metastrongylidae</taxon>
        <taxon>Parelaphostrongylus</taxon>
    </lineage>
</organism>
<dbReference type="EMBL" id="JAHQIW010007266">
    <property type="protein sequence ID" value="KAJ1373360.1"/>
    <property type="molecule type" value="Genomic_DNA"/>
</dbReference>
<feature type="region of interest" description="Disordered" evidence="1">
    <location>
        <begin position="1"/>
        <end position="52"/>
    </location>
</feature>